<dbReference type="EMBL" id="CP006880">
    <property type="protein sequence ID" value="AJD44522.1"/>
    <property type="molecule type" value="Genomic_DNA"/>
</dbReference>
<dbReference type="Proteomes" id="UP000031368">
    <property type="component" value="Plasmid pRgalR602c"/>
</dbReference>
<organism evidence="1 2">
    <name type="scientific">Rhizobium gallicum bv. gallicum R602sp</name>
    <dbReference type="NCBI Taxonomy" id="1041138"/>
    <lineage>
        <taxon>Bacteria</taxon>
        <taxon>Pseudomonadati</taxon>
        <taxon>Pseudomonadota</taxon>
        <taxon>Alphaproteobacteria</taxon>
        <taxon>Hyphomicrobiales</taxon>
        <taxon>Rhizobiaceae</taxon>
        <taxon>Rhizobium/Agrobacterium group</taxon>
        <taxon>Rhizobium</taxon>
    </lineage>
</organism>
<sequence>MVRPIVQAVPDTRRACLPFFSPTTTLSVELGLLFVLHKYWSGDFMAQKIRKLD</sequence>
<keyword evidence="2" id="KW-1185">Reference proteome</keyword>
<evidence type="ECO:0000313" key="2">
    <source>
        <dbReference type="Proteomes" id="UP000031368"/>
    </source>
</evidence>
<protein>
    <submittedName>
        <fullName evidence="1">Uncharacterized protein</fullName>
    </submittedName>
</protein>
<dbReference type="AlphaFoldDB" id="A0A0B4XDD0"/>
<keyword evidence="1" id="KW-0614">Plasmid</keyword>
<reference evidence="1 2" key="1">
    <citation type="submission" date="2013-11" db="EMBL/GenBank/DDBJ databases">
        <title>Complete genome sequence of Rhizobium gallicum bv. gallicum R602.</title>
        <authorList>
            <person name="Bustos P."/>
            <person name="Santamaria R.I."/>
            <person name="Lozano L."/>
            <person name="Acosta J.L."/>
            <person name="Ormeno-Orrillo E."/>
            <person name="Rogel M.A."/>
            <person name="Romero D."/>
            <person name="Cevallos M.A."/>
            <person name="Martinez-Romero E."/>
            <person name="Gonzalez V."/>
        </authorList>
    </citation>
    <scope>NUCLEOTIDE SEQUENCE [LARGE SCALE GENOMIC DNA]</scope>
    <source>
        <strain evidence="1 2">R602</strain>
        <plasmid evidence="1 2">pRgalR602c</plasmid>
    </source>
</reference>
<proteinExistence type="predicted"/>
<dbReference type="HOGENOM" id="CLU_3065463_0_0_5"/>
<name>A0A0B4XDD0_9HYPH</name>
<dbReference type="KEGG" id="rga:RGR602_PC00482"/>
<accession>A0A0B4XDD0</accession>
<evidence type="ECO:0000313" key="1">
    <source>
        <dbReference type="EMBL" id="AJD44522.1"/>
    </source>
</evidence>
<gene>
    <name evidence="1" type="ORF">RGR602_PC00482</name>
</gene>
<geneLocation type="plasmid" evidence="1 2">
    <name>pRgalR602c</name>
</geneLocation>